<dbReference type="EMBL" id="LK052947">
    <property type="protein sequence ID" value="CDR46554.1"/>
    <property type="molecule type" value="Genomic_DNA"/>
</dbReference>
<proteinExistence type="predicted"/>
<protein>
    <submittedName>
        <fullName evidence="2">RHTO0S12e06216g1_1</fullName>
    </submittedName>
</protein>
<dbReference type="OrthoDB" id="10274967at2759"/>
<name>A0A061BB54_RHOTO</name>
<gene>
    <name evidence="2" type="ORF">RHTO0S_12e06216g</name>
</gene>
<feature type="region of interest" description="Disordered" evidence="1">
    <location>
        <begin position="1"/>
        <end position="37"/>
    </location>
</feature>
<sequence length="403" mass="45180">MAETACTARPTPHGTPQHPSEPRDASHDSHSSPAPHQPKLPLELVKGILEHSWSDGTAEGVAAVFSSCLASRAFASVARAIIWRAVLVECVNVAKSYEEGYSQALNDPYSSSSCWELSPTARCRLSVLLDRPDLRILIRTFKICPPNGVLRSETASMWPTDFGLVQSVISTLPKVTAIGLAWIHDPDKLYLRPPSQSDSLHTLAVADVKIDEEFLAVFPNLRHLSVRKFSEYRLTEPKHRPPIEIFEYSGHGDAFSRLFRSLGSTLLHLSIDRIPNRDHFSLGEVEPHPELLQPLVRLQDFTGTLRDWYTRTNETGSRKRSAPRNGLISDIAQVFTILATLPHPQQVVLHFVLPPLANPEHRRRDKRFWQRFFTSLREGGSLDAMVPKTIKEVDWSGVFGEGE</sequence>
<evidence type="ECO:0000256" key="1">
    <source>
        <dbReference type="SAM" id="MobiDB-lite"/>
    </source>
</evidence>
<dbReference type="AlphaFoldDB" id="A0A061BB54"/>
<evidence type="ECO:0000313" key="2">
    <source>
        <dbReference type="EMBL" id="CDR46554.1"/>
    </source>
</evidence>
<reference evidence="2" key="1">
    <citation type="journal article" date="2014" name="Genome Announc.">
        <title>Draft genome sequence of Rhodosporidium toruloides CECT1137, an oleaginous yeast of biotechnological interest.</title>
        <authorList>
            <person name="Morin N."/>
            <person name="Calcas X."/>
            <person name="Devillers H."/>
            <person name="Durrens P."/>
            <person name="Sherman D.J."/>
            <person name="Nicaud J.-M."/>
            <person name="Neuveglise C."/>
        </authorList>
    </citation>
    <scope>NUCLEOTIDE SEQUENCE</scope>
    <source>
        <strain evidence="2">CECT1137</strain>
    </source>
</reference>
<organism evidence="2">
    <name type="scientific">Rhodotorula toruloides</name>
    <name type="common">Yeast</name>
    <name type="synonym">Rhodosporidium toruloides</name>
    <dbReference type="NCBI Taxonomy" id="5286"/>
    <lineage>
        <taxon>Eukaryota</taxon>
        <taxon>Fungi</taxon>
        <taxon>Dikarya</taxon>
        <taxon>Basidiomycota</taxon>
        <taxon>Pucciniomycotina</taxon>
        <taxon>Microbotryomycetes</taxon>
        <taxon>Sporidiobolales</taxon>
        <taxon>Sporidiobolaceae</taxon>
        <taxon>Rhodotorula</taxon>
    </lineage>
</organism>
<feature type="compositionally biased region" description="Basic and acidic residues" evidence="1">
    <location>
        <begin position="20"/>
        <end position="30"/>
    </location>
</feature>
<accession>A0A061BB54</accession>